<evidence type="ECO:0000256" key="5">
    <source>
        <dbReference type="ARBA" id="ARBA00022840"/>
    </source>
</evidence>
<dbReference type="PANTHER" id="PTHR11096">
    <property type="entry name" value="RNA 3' TERMINAL PHOSPHATE CYCLASE"/>
    <property type="match status" value="1"/>
</dbReference>
<dbReference type="EC" id="6.5.1.4" evidence="6 7"/>
<evidence type="ECO:0000256" key="1">
    <source>
        <dbReference type="ARBA" id="ARBA00009206"/>
    </source>
</evidence>
<feature type="domain" description="RNA 3'-terminal phosphate cyclase insert" evidence="9">
    <location>
        <begin position="181"/>
        <end position="281"/>
    </location>
</feature>
<evidence type="ECO:0000259" key="8">
    <source>
        <dbReference type="Pfam" id="PF01137"/>
    </source>
</evidence>
<comment type="similarity">
    <text evidence="1 6">Belongs to the RNA 3'-terminal cyclase family. Type 1 subfamily.</text>
</comment>
<keyword evidence="4 6" id="KW-0547">Nucleotide-binding</keyword>
<dbReference type="InterPro" id="IPR017770">
    <property type="entry name" value="RNA3'_term_phos_cyc_type_1"/>
</dbReference>
<dbReference type="AlphaFoldDB" id="A0A7J3ZLH6"/>
<comment type="catalytic activity">
    <reaction evidence="6">
        <text>a 3'-end 3'-phospho-ribonucleotide-RNA + ATP = a 3'-end 2',3'-cyclophospho-ribonucleotide-RNA + AMP + diphosphate</text>
        <dbReference type="Rhea" id="RHEA:23976"/>
        <dbReference type="Rhea" id="RHEA-COMP:10463"/>
        <dbReference type="Rhea" id="RHEA-COMP:10464"/>
        <dbReference type="ChEBI" id="CHEBI:30616"/>
        <dbReference type="ChEBI" id="CHEBI:33019"/>
        <dbReference type="ChEBI" id="CHEBI:83062"/>
        <dbReference type="ChEBI" id="CHEBI:83064"/>
        <dbReference type="ChEBI" id="CHEBI:456215"/>
        <dbReference type="EC" id="6.5.1.4"/>
    </reaction>
</comment>
<dbReference type="NCBIfam" id="TIGR03399">
    <property type="entry name" value="RNA_3prim_cycl"/>
    <property type="match status" value="1"/>
</dbReference>
<dbReference type="InterPro" id="IPR000228">
    <property type="entry name" value="RNA3'_term_phos_cyc"/>
</dbReference>
<dbReference type="InterPro" id="IPR013792">
    <property type="entry name" value="RNA3'P_cycl/enolpyr_Trfase_a/b"/>
</dbReference>
<accession>A0A7J3ZLH6</accession>
<dbReference type="EMBL" id="DRZC01000078">
    <property type="protein sequence ID" value="HHQ80919.1"/>
    <property type="molecule type" value="Genomic_DNA"/>
</dbReference>
<dbReference type="PIRSF" id="PIRSF005378">
    <property type="entry name" value="RNA3'_term_phos_cycl_euk"/>
    <property type="match status" value="1"/>
</dbReference>
<gene>
    <name evidence="6" type="primary">rtcA</name>
    <name evidence="10" type="ORF">ENM78_05675</name>
</gene>
<dbReference type="InterPro" id="IPR013791">
    <property type="entry name" value="RNA3'-term_phos_cycl_insert"/>
</dbReference>
<feature type="active site" description="Tele-AMP-histidine intermediate" evidence="6">
    <location>
        <position position="316"/>
    </location>
</feature>
<comment type="caution">
    <text evidence="10">The sequence shown here is derived from an EMBL/GenBank/DDBJ whole genome shotgun (WGS) entry which is preliminary data.</text>
</comment>
<sequence>MKVIDGSMGEGGGQILRTTLALSAVTGMPVRIVNVRAKRKNPGLQRQHLTGVKAVAALSNARVRGAELGSTILEFEPRGLRGGTFRFDIGTAGSVTLVLQAVLPILPFLPEPVEITVTGGTDVPWSPTIDYVRGVLVRILEKLGFNLQVVLHRRGHYPRGGGIVEYKVDDPPRKLKPVELVDRGGILRVAGISHSIKLPQHVAERQASSAMRVIKSRLGGIDIDIRVESDPQGENALGPGSGIAVWAEFEGSILGADSLGARGKRAEVVGEEAAAKLVEDVETGAALDRHMSDMIIPLLALASGKSTVSCARLTLHAQTNIMVVGRMLESAIIRVEGEPEQPFKLEVKGIGSEL</sequence>
<dbReference type="InterPro" id="IPR023797">
    <property type="entry name" value="RNA3'_phos_cyclase_dom"/>
</dbReference>
<feature type="domain" description="RNA 3'-terminal phosphate cyclase" evidence="8">
    <location>
        <begin position="8"/>
        <end position="329"/>
    </location>
</feature>
<name>A0A7J3ZLH6_9CREN</name>
<dbReference type="CDD" id="cd00874">
    <property type="entry name" value="RNA_Cyclase_Class_II"/>
    <property type="match status" value="1"/>
</dbReference>
<dbReference type="GO" id="GO:0006396">
    <property type="term" value="P:RNA processing"/>
    <property type="evidence" value="ECO:0007669"/>
    <property type="project" value="UniProtKB-UniRule"/>
</dbReference>
<dbReference type="SUPFAM" id="SSF52913">
    <property type="entry name" value="RNA 3'-terminal phosphate cyclase, RPTC, insert domain"/>
    <property type="match status" value="1"/>
</dbReference>
<dbReference type="FunFam" id="3.30.360.20:FF:000002">
    <property type="entry name" value="RNA terminal phosphate cyclase-like 1"/>
    <property type="match status" value="1"/>
</dbReference>
<evidence type="ECO:0000259" key="9">
    <source>
        <dbReference type="Pfam" id="PF05189"/>
    </source>
</evidence>
<dbReference type="InterPro" id="IPR020719">
    <property type="entry name" value="RNA3'_term_phos_cycl-like_CS"/>
</dbReference>
<keyword evidence="3 6" id="KW-0436">Ligase</keyword>
<evidence type="ECO:0000256" key="2">
    <source>
        <dbReference type="ARBA" id="ARBA00021428"/>
    </source>
</evidence>
<dbReference type="Gene3D" id="3.30.360.20">
    <property type="entry name" value="RNA 3'-terminal phosphate cyclase, insert domain"/>
    <property type="match status" value="1"/>
</dbReference>
<dbReference type="Pfam" id="PF01137">
    <property type="entry name" value="RTC"/>
    <property type="match status" value="1"/>
</dbReference>
<keyword evidence="6" id="KW-0963">Cytoplasm</keyword>
<proteinExistence type="inferred from homology"/>
<dbReference type="HAMAP" id="MF_00200">
    <property type="entry name" value="RTC"/>
    <property type="match status" value="1"/>
</dbReference>
<evidence type="ECO:0000256" key="3">
    <source>
        <dbReference type="ARBA" id="ARBA00022598"/>
    </source>
</evidence>
<dbReference type="InterPro" id="IPR037136">
    <property type="entry name" value="RNA3'_phos_cyclase_dom_sf"/>
</dbReference>
<evidence type="ECO:0000256" key="4">
    <source>
        <dbReference type="ARBA" id="ARBA00022741"/>
    </source>
</evidence>
<reference evidence="10" key="1">
    <citation type="journal article" date="2020" name="mSystems">
        <title>Genome- and Community-Level Interaction Insights into Carbon Utilization and Element Cycling Functions of Hydrothermarchaeota in Hydrothermal Sediment.</title>
        <authorList>
            <person name="Zhou Z."/>
            <person name="Liu Y."/>
            <person name="Xu W."/>
            <person name="Pan J."/>
            <person name="Luo Z.H."/>
            <person name="Li M."/>
        </authorList>
    </citation>
    <scope>NUCLEOTIDE SEQUENCE [LARGE SCALE GENOMIC DNA]</scope>
    <source>
        <strain evidence="10">SpSt-1116</strain>
    </source>
</reference>
<dbReference type="InterPro" id="IPR036553">
    <property type="entry name" value="RPTC_insert"/>
</dbReference>
<dbReference type="GO" id="GO:0003963">
    <property type="term" value="F:RNA-3'-phosphate cyclase activity"/>
    <property type="evidence" value="ECO:0007669"/>
    <property type="project" value="UniProtKB-UniRule"/>
</dbReference>
<dbReference type="GO" id="GO:0005737">
    <property type="term" value="C:cytoplasm"/>
    <property type="evidence" value="ECO:0007669"/>
    <property type="project" value="UniProtKB-SubCell"/>
</dbReference>
<comment type="function">
    <text evidence="6">Catalyzes the conversion of 3'-phosphate to a 2',3'-cyclic phosphodiester at the end of RNA. The mechanism of action of the enzyme occurs in 3 steps: (A) adenylation of the enzyme by ATP; (B) transfer of adenylate to an RNA-N3'P to produce RNA-N3'PP5'A; (C) and attack of the adjacent 2'-hydroxyl on the 3'-phosphorus in the diester linkage to produce the cyclic end product. The biological role of this enzyme is unknown but it is likely to function in some aspects of cellular RNA processing.</text>
</comment>
<comment type="subcellular location">
    <subcellularLocation>
        <location evidence="6">Cytoplasm</location>
    </subcellularLocation>
</comment>
<dbReference type="SUPFAM" id="SSF55205">
    <property type="entry name" value="EPT/RTPC-like"/>
    <property type="match status" value="1"/>
</dbReference>
<keyword evidence="5 6" id="KW-0067">ATP-binding</keyword>
<evidence type="ECO:0000313" key="10">
    <source>
        <dbReference type="EMBL" id="HHQ80919.1"/>
    </source>
</evidence>
<dbReference type="Gene3D" id="3.65.10.20">
    <property type="entry name" value="RNA 3'-terminal phosphate cyclase domain"/>
    <property type="match status" value="1"/>
</dbReference>
<organism evidence="10">
    <name type="scientific">Fervidicoccus fontis</name>
    <dbReference type="NCBI Taxonomy" id="683846"/>
    <lineage>
        <taxon>Archaea</taxon>
        <taxon>Thermoproteota</taxon>
        <taxon>Thermoprotei</taxon>
        <taxon>Fervidicoccales</taxon>
        <taxon>Fervidicoccaceae</taxon>
        <taxon>Fervidicoccus</taxon>
    </lineage>
</organism>
<evidence type="ECO:0000256" key="6">
    <source>
        <dbReference type="HAMAP-Rule" id="MF_00200"/>
    </source>
</evidence>
<evidence type="ECO:0000256" key="7">
    <source>
        <dbReference type="NCBIfam" id="TIGR03399"/>
    </source>
</evidence>
<feature type="binding site" evidence="6">
    <location>
        <position position="100"/>
    </location>
    <ligand>
        <name>ATP</name>
        <dbReference type="ChEBI" id="CHEBI:30616"/>
    </ligand>
</feature>
<dbReference type="Pfam" id="PF05189">
    <property type="entry name" value="RTC_insert"/>
    <property type="match status" value="1"/>
</dbReference>
<comment type="caution">
    <text evidence="6">Lacks conserved residue(s) required for the propagation of feature annotation.</text>
</comment>
<dbReference type="GO" id="GO:0005524">
    <property type="term" value="F:ATP binding"/>
    <property type="evidence" value="ECO:0007669"/>
    <property type="project" value="UniProtKB-KW"/>
</dbReference>
<dbReference type="PROSITE" id="PS01287">
    <property type="entry name" value="RTC"/>
    <property type="match status" value="1"/>
</dbReference>
<protein>
    <recommendedName>
        <fullName evidence="2 6">RNA 3'-terminal phosphate cyclase</fullName>
        <shortName evidence="6">RNA cyclase</shortName>
        <shortName evidence="6">RNA-3'-phosphate cyclase</shortName>
        <ecNumber evidence="6 7">6.5.1.4</ecNumber>
    </recommendedName>
</protein>
<dbReference type="PANTHER" id="PTHR11096:SF0">
    <property type="entry name" value="RNA 3'-TERMINAL PHOSPHATE CYCLASE"/>
    <property type="match status" value="1"/>
</dbReference>